<keyword evidence="2 7" id="KW-0436">Ligase</keyword>
<dbReference type="SMART" id="SM00845">
    <property type="entry name" value="GatB_Yqey"/>
    <property type="match status" value="1"/>
</dbReference>
<proteinExistence type="inferred from homology"/>
<dbReference type="PROSITE" id="PS01234">
    <property type="entry name" value="GATB"/>
    <property type="match status" value="1"/>
</dbReference>
<dbReference type="GO" id="GO:0032543">
    <property type="term" value="P:mitochondrial translation"/>
    <property type="evidence" value="ECO:0007669"/>
    <property type="project" value="UniProtKB-UniRule"/>
</dbReference>
<dbReference type="Pfam" id="PF02934">
    <property type="entry name" value="GatB_N"/>
    <property type="match status" value="1"/>
</dbReference>
<dbReference type="PANTHER" id="PTHR11659:SF0">
    <property type="entry name" value="GLUTAMYL-TRNA(GLN) AMIDOTRANSFERASE SUBUNIT B, MITOCHONDRIAL"/>
    <property type="match status" value="1"/>
</dbReference>
<dbReference type="InterPro" id="IPR018027">
    <property type="entry name" value="Asn/Gln_amidotransferase"/>
</dbReference>
<dbReference type="PANTHER" id="PTHR11659">
    <property type="entry name" value="GLUTAMYL-TRNA GLN AMIDOTRANSFERASE SUBUNIT B MITOCHONDRIAL AND PROKARYOTIC PET112-RELATED"/>
    <property type="match status" value="1"/>
</dbReference>
<gene>
    <name evidence="10" type="ORF">BCR34DRAFT_599985</name>
</gene>
<reference evidence="10 11" key="1">
    <citation type="submission" date="2016-07" db="EMBL/GenBank/DDBJ databases">
        <title>Pervasive Adenine N6-methylation of Active Genes in Fungi.</title>
        <authorList>
            <consortium name="DOE Joint Genome Institute"/>
            <person name="Mondo S.J."/>
            <person name="Dannebaum R.O."/>
            <person name="Kuo R.C."/>
            <person name="Labutti K."/>
            <person name="Haridas S."/>
            <person name="Kuo A."/>
            <person name="Salamov A."/>
            <person name="Ahrendt S.R."/>
            <person name="Lipzen A."/>
            <person name="Sullivan W."/>
            <person name="Andreopoulos W.B."/>
            <person name="Clum A."/>
            <person name="Lindquist E."/>
            <person name="Daum C."/>
            <person name="Ramamoorthy G.K."/>
            <person name="Gryganskyi A."/>
            <person name="Culley D."/>
            <person name="Magnuson J.K."/>
            <person name="James T.Y."/>
            <person name="O'Malley M.A."/>
            <person name="Stajich J.E."/>
            <person name="Spatafora J.W."/>
            <person name="Visel A."/>
            <person name="Grigoriev I.V."/>
        </authorList>
    </citation>
    <scope>NUCLEOTIDE SEQUENCE [LARGE SCALE GENOMIC DNA]</scope>
    <source>
        <strain evidence="10 11">CBS 115471</strain>
    </source>
</reference>
<dbReference type="Pfam" id="PF02637">
    <property type="entry name" value="GatB_Yqey"/>
    <property type="match status" value="1"/>
</dbReference>
<dbReference type="InterPro" id="IPR006075">
    <property type="entry name" value="Asn/Gln-tRNA_Trfase_suB/E_cat"/>
</dbReference>
<evidence type="ECO:0000256" key="2">
    <source>
        <dbReference type="ARBA" id="ARBA00022598"/>
    </source>
</evidence>
<dbReference type="GO" id="GO:0005524">
    <property type="term" value="F:ATP binding"/>
    <property type="evidence" value="ECO:0007669"/>
    <property type="project" value="UniProtKB-KW"/>
</dbReference>
<feature type="compositionally biased region" description="Basic and acidic residues" evidence="8">
    <location>
        <begin position="52"/>
        <end position="67"/>
    </location>
</feature>
<name>A0A1Y1ZSM6_9PLEO</name>
<evidence type="ECO:0000256" key="1">
    <source>
        <dbReference type="ARBA" id="ARBA00005306"/>
    </source>
</evidence>
<comment type="catalytic activity">
    <reaction evidence="6 7">
        <text>L-glutamyl-tRNA(Gln) + L-glutamine + ATP + H2O = L-glutaminyl-tRNA(Gln) + L-glutamate + ADP + phosphate + H(+)</text>
        <dbReference type="Rhea" id="RHEA:17521"/>
        <dbReference type="Rhea" id="RHEA-COMP:9681"/>
        <dbReference type="Rhea" id="RHEA-COMP:9684"/>
        <dbReference type="ChEBI" id="CHEBI:15377"/>
        <dbReference type="ChEBI" id="CHEBI:15378"/>
        <dbReference type="ChEBI" id="CHEBI:29985"/>
        <dbReference type="ChEBI" id="CHEBI:30616"/>
        <dbReference type="ChEBI" id="CHEBI:43474"/>
        <dbReference type="ChEBI" id="CHEBI:58359"/>
        <dbReference type="ChEBI" id="CHEBI:78520"/>
        <dbReference type="ChEBI" id="CHEBI:78521"/>
        <dbReference type="ChEBI" id="CHEBI:456216"/>
    </reaction>
</comment>
<dbReference type="SUPFAM" id="SSF89095">
    <property type="entry name" value="GatB/YqeY motif"/>
    <property type="match status" value="1"/>
</dbReference>
<dbReference type="GO" id="GO:0070681">
    <property type="term" value="P:glutaminyl-tRNAGln biosynthesis via transamidation"/>
    <property type="evidence" value="ECO:0007669"/>
    <property type="project" value="UniProtKB-UniRule"/>
</dbReference>
<dbReference type="EMBL" id="MCFA01000043">
    <property type="protein sequence ID" value="ORY13242.1"/>
    <property type="molecule type" value="Genomic_DNA"/>
</dbReference>
<evidence type="ECO:0000256" key="5">
    <source>
        <dbReference type="ARBA" id="ARBA00022917"/>
    </source>
</evidence>
<dbReference type="NCBIfam" id="TIGR00133">
    <property type="entry name" value="gatB"/>
    <property type="match status" value="1"/>
</dbReference>
<evidence type="ECO:0000313" key="10">
    <source>
        <dbReference type="EMBL" id="ORY13242.1"/>
    </source>
</evidence>
<keyword evidence="4 7" id="KW-0067">ATP-binding</keyword>
<dbReference type="InterPro" id="IPR017958">
    <property type="entry name" value="Gln-tRNA_amidoTrfase_suB_CS"/>
</dbReference>
<evidence type="ECO:0000259" key="9">
    <source>
        <dbReference type="SMART" id="SM00845"/>
    </source>
</evidence>
<protein>
    <recommendedName>
        <fullName evidence="7">Glutamyl-tRNA(Gln) amidotransferase subunit B, mitochondrial</fullName>
        <shortName evidence="7">Glu-AdT subunit B</shortName>
        <ecNumber evidence="7">6.3.5.-</ecNumber>
    </recommendedName>
</protein>
<dbReference type="InterPro" id="IPR004413">
    <property type="entry name" value="GatB"/>
</dbReference>
<dbReference type="InterPro" id="IPR014746">
    <property type="entry name" value="Gln_synth/guanido_kin_cat_dom"/>
</dbReference>
<dbReference type="InterPro" id="IPR023168">
    <property type="entry name" value="GatB_Yqey_C_2"/>
</dbReference>
<accession>A0A1Y1ZSM6</accession>
<dbReference type="NCBIfam" id="NF004012">
    <property type="entry name" value="PRK05477.1-2"/>
    <property type="match status" value="1"/>
</dbReference>
<comment type="function">
    <text evidence="7">Allows the formation of correctly charged Gln-tRNA(Gln) through the transamidation of misacylated Glu-tRNA(Gln) in the mitochondria. The reaction takes place in the presence of glutamine and ATP through an activated gamma-phospho-Glu-tRNA(Gln).</text>
</comment>
<keyword evidence="5 7" id="KW-0648">Protein biosynthesis</keyword>
<feature type="region of interest" description="Disordered" evidence="8">
    <location>
        <begin position="29"/>
        <end position="90"/>
    </location>
</feature>
<dbReference type="InterPro" id="IPR003789">
    <property type="entry name" value="Asn/Gln_tRNA_amidoTrase-B-like"/>
</dbReference>
<dbReference type="OrthoDB" id="1722066at2759"/>
<dbReference type="InterPro" id="IPR017959">
    <property type="entry name" value="Asn/Gln-tRNA_amidoTrfase_suB/E"/>
</dbReference>
<dbReference type="Proteomes" id="UP000193144">
    <property type="component" value="Unassembled WGS sequence"/>
</dbReference>
<dbReference type="GO" id="GO:0005739">
    <property type="term" value="C:mitochondrion"/>
    <property type="evidence" value="ECO:0007669"/>
    <property type="project" value="UniProtKB-SubCell"/>
</dbReference>
<keyword evidence="7" id="KW-0496">Mitochondrion</keyword>
<dbReference type="AlphaFoldDB" id="A0A1Y1ZSM6"/>
<dbReference type="HAMAP" id="MF_00121">
    <property type="entry name" value="GatB"/>
    <property type="match status" value="1"/>
</dbReference>
<dbReference type="GO" id="GO:0050567">
    <property type="term" value="F:glutaminyl-tRNA synthase (glutamine-hydrolyzing) activity"/>
    <property type="evidence" value="ECO:0007669"/>
    <property type="project" value="UniProtKB-UniRule"/>
</dbReference>
<evidence type="ECO:0000256" key="8">
    <source>
        <dbReference type="SAM" id="MobiDB-lite"/>
    </source>
</evidence>
<keyword evidence="3 7" id="KW-0547">Nucleotide-binding</keyword>
<evidence type="ECO:0000256" key="7">
    <source>
        <dbReference type="HAMAP-Rule" id="MF_03147"/>
    </source>
</evidence>
<dbReference type="STRING" id="1231657.A0A1Y1ZSM6"/>
<evidence type="ECO:0000313" key="11">
    <source>
        <dbReference type="Proteomes" id="UP000193144"/>
    </source>
</evidence>
<comment type="subunit">
    <text evidence="7">Subunit of the heterotrimeric GatCAB amidotransferase (AdT) complex, composed of A, B and C subunits.</text>
</comment>
<comment type="similarity">
    <text evidence="1 7">Belongs to the GatB/GatE family. GatB subfamily.</text>
</comment>
<sequence>MLAPTRTALSAFSTRQFLCQRCLRRAKPQPLASASPARVPRRNFQTDGNGPSKDDLPFRKVLKDVAKQKKKLSRENPGSSKNSQKDKDPRLEKWELTVGIEIHAELNTARKLFSSAATSINASPNTHVALFDSAFPGSQPQFQVETLIPALRAALALNCDIQHKSTFDRKHYFYQDQPAGYQITQYYEPFARDGHVTLYPHDFPGGVSPEGGPVTIGIKQVQMEQDTAKTVLQPPSTHLLDFNRVSHPLVEIITLPQLHHPRTAAACVRKIQAILKDVNAVTTGMEMGGLRADVNVSVRERNISLGSAGHSYYGVTGLGQRTEIKNLASIKAVEEAIIAERDRQIELLEGGGAVEGETRGWTLGSKTTRRLRGKEGEIDYRYMPDPDIAPVIVGTAVVEHLQKTLPRLSDDCIKMLVDSKEYQLTSKDASTLILLDDGDRLDYYLDVVQKLQSAFSGNQKVFDRVGKAAGNWVLMELGGLFKNEYWSESRVPSSELASIIAHVLRKQITGRTGKLLLSTKFDGDTRSVEQIIADEDMLLQPLSRPEYISLAEKLLQEKSDMVQDIIEKGQHQKVKWFVGQMMARSAEGAVEPGSAEEVLRELLKLPPVEQPK</sequence>
<organism evidence="10 11">
    <name type="scientific">Clohesyomyces aquaticus</name>
    <dbReference type="NCBI Taxonomy" id="1231657"/>
    <lineage>
        <taxon>Eukaryota</taxon>
        <taxon>Fungi</taxon>
        <taxon>Dikarya</taxon>
        <taxon>Ascomycota</taxon>
        <taxon>Pezizomycotina</taxon>
        <taxon>Dothideomycetes</taxon>
        <taxon>Pleosporomycetidae</taxon>
        <taxon>Pleosporales</taxon>
        <taxon>Lindgomycetaceae</taxon>
        <taxon>Clohesyomyces</taxon>
    </lineage>
</organism>
<dbReference type="Gene3D" id="1.10.10.410">
    <property type="match status" value="1"/>
</dbReference>
<evidence type="ECO:0000256" key="4">
    <source>
        <dbReference type="ARBA" id="ARBA00022840"/>
    </source>
</evidence>
<comment type="subcellular location">
    <subcellularLocation>
        <location evidence="7">Mitochondrion</location>
    </subcellularLocation>
</comment>
<keyword evidence="11" id="KW-1185">Reference proteome</keyword>
<comment type="caution">
    <text evidence="10">The sequence shown here is derived from an EMBL/GenBank/DDBJ whole genome shotgun (WGS) entry which is preliminary data.</text>
</comment>
<evidence type="ECO:0000256" key="6">
    <source>
        <dbReference type="ARBA" id="ARBA00047913"/>
    </source>
</evidence>
<evidence type="ECO:0000256" key="3">
    <source>
        <dbReference type="ARBA" id="ARBA00022741"/>
    </source>
</evidence>
<dbReference type="GO" id="GO:0030956">
    <property type="term" value="C:glutamyl-tRNA(Gln) amidotransferase complex"/>
    <property type="evidence" value="ECO:0007669"/>
    <property type="project" value="UniProtKB-UniRule"/>
</dbReference>
<dbReference type="EC" id="6.3.5.-" evidence="7"/>
<dbReference type="SUPFAM" id="SSF55931">
    <property type="entry name" value="Glutamine synthetase/guanido kinase"/>
    <property type="match status" value="1"/>
</dbReference>
<feature type="domain" description="Asn/Gln amidotransferase" evidence="9">
    <location>
        <begin position="442"/>
        <end position="603"/>
    </location>
</feature>